<gene>
    <name evidence="2" type="ORF">GR138_04010</name>
</gene>
<comment type="caution">
    <text evidence="2">The sequence shown here is derived from an EMBL/GenBank/DDBJ whole genome shotgun (WGS) entry which is preliminary data.</text>
</comment>
<evidence type="ECO:0000256" key="1">
    <source>
        <dbReference type="SAM" id="MobiDB-lite"/>
    </source>
</evidence>
<dbReference type="AlphaFoldDB" id="A0A6N8SBJ9"/>
<dbReference type="Proteomes" id="UP000435802">
    <property type="component" value="Unassembled WGS sequence"/>
</dbReference>
<reference evidence="2 3" key="1">
    <citation type="submission" date="2019-12" db="EMBL/GenBank/DDBJ databases">
        <title>Shinella kummerowiae sp. nov., a symbiotic bacterium isolated from root nodules of the herbal legume Kummerowia stipulacea.</title>
        <authorList>
            <person name="Gao J."/>
        </authorList>
    </citation>
    <scope>NUCLEOTIDE SEQUENCE [LARGE SCALE GENOMIC DNA]</scope>
    <source>
        <strain evidence="2 3">CCBAU 25048</strain>
    </source>
</reference>
<evidence type="ECO:0000313" key="3">
    <source>
        <dbReference type="Proteomes" id="UP000435802"/>
    </source>
</evidence>
<dbReference type="RefSeq" id="WP_160857292.1">
    <property type="nucleotide sequence ID" value="NZ_WUMK01000001.1"/>
</dbReference>
<dbReference type="EMBL" id="WUMK01000001">
    <property type="protein sequence ID" value="MXN44342.1"/>
    <property type="molecule type" value="Genomic_DNA"/>
</dbReference>
<name>A0A6N8SBJ9_9HYPH</name>
<evidence type="ECO:0000313" key="2">
    <source>
        <dbReference type="EMBL" id="MXN44342.1"/>
    </source>
</evidence>
<sequence>MTVDSERARLIEAFRAWKSEIFALTREIVAQRAFSSGKDELAAILKDLPVRNFDPVLDLRISDGAGEIQRTTNAAFRHAGYQPGTPETFTGLGFDLSAHERAVDTAGRFHQGIEVSLYNRGVYDFLAKADAEIADECNAVGSAWQGAFDTIESAPIDGMHDVLALAATIPRGDHYHYGFVTEVTPTGTSTAAHEPLAYAEVVFNALIAVEFHRFMRDCLQKLDLPHSMVVIVAEHDLIYVPHTHYRLPGSAARERSPTPPSIRQVASTPGKTAVFGRRPQRP</sequence>
<proteinExistence type="predicted"/>
<dbReference type="OrthoDB" id="8417666at2"/>
<feature type="region of interest" description="Disordered" evidence="1">
    <location>
        <begin position="249"/>
        <end position="282"/>
    </location>
</feature>
<keyword evidence="3" id="KW-1185">Reference proteome</keyword>
<protein>
    <submittedName>
        <fullName evidence="2">Uncharacterized protein</fullName>
    </submittedName>
</protein>
<organism evidence="2 3">
    <name type="scientific">Shinella kummerowiae</name>
    <dbReference type="NCBI Taxonomy" id="417745"/>
    <lineage>
        <taxon>Bacteria</taxon>
        <taxon>Pseudomonadati</taxon>
        <taxon>Pseudomonadota</taxon>
        <taxon>Alphaproteobacteria</taxon>
        <taxon>Hyphomicrobiales</taxon>
        <taxon>Rhizobiaceae</taxon>
        <taxon>Shinella</taxon>
    </lineage>
</organism>
<accession>A0A6N8SBJ9</accession>